<dbReference type="PANTHER" id="PTHR35024">
    <property type="entry name" value="HYPOTHETICAL CYTOSOLIC PROTEIN"/>
    <property type="match status" value="1"/>
</dbReference>
<dbReference type="Pfam" id="PF04519">
    <property type="entry name" value="Bactofilin"/>
    <property type="match status" value="1"/>
</dbReference>
<protein>
    <submittedName>
        <fullName evidence="4">Polymer-forming cytoskeletal protein</fullName>
    </submittedName>
</protein>
<feature type="region of interest" description="Disordered" evidence="2">
    <location>
        <begin position="119"/>
        <end position="164"/>
    </location>
</feature>
<name>A0A5Y8I9A9_SALER</name>
<gene>
    <name evidence="3" type="ORF">CEZ54_23470</name>
    <name evidence="4" type="ORF">CV292_24025</name>
    <name evidence="5" type="ORF">F8326_22000</name>
</gene>
<sequence length="164" mass="17221">MFTRKSRQETDGDTLRVCSPDTEDVCTTVIGTGAAVEGNILTGKDAEVYGLFTGDISLQEGTARVMPGGRVKGNLRAASIVIGGVVEGSCEGRSVTILEQGVLKGKCCSAEFSIKPGGGFTGTSEAWSETEDDGTKEEHPDEPHTAGSEPRPQPELMINGESDR</sequence>
<evidence type="ECO:0000313" key="4">
    <source>
        <dbReference type="EMBL" id="ECS8942213.1"/>
    </source>
</evidence>
<evidence type="ECO:0000256" key="1">
    <source>
        <dbReference type="ARBA" id="ARBA00044755"/>
    </source>
</evidence>
<dbReference type="PANTHER" id="PTHR35024:SF4">
    <property type="entry name" value="POLYMER-FORMING CYTOSKELETAL PROTEIN"/>
    <property type="match status" value="1"/>
</dbReference>
<reference evidence="4" key="1">
    <citation type="submission" date="2018-07" db="EMBL/GenBank/DDBJ databases">
        <authorList>
            <consortium name="PulseNet: The National Subtyping Network for Foodborne Disease Surveillance"/>
            <person name="Tarr C.L."/>
            <person name="Trees E."/>
            <person name="Katz L.S."/>
            <person name="Carleton-Romer H.A."/>
            <person name="Stroika S."/>
            <person name="Kucerova Z."/>
            <person name="Roache K.F."/>
            <person name="Sabol A.L."/>
            <person name="Besser J."/>
            <person name="Gerner-Smidt P."/>
        </authorList>
    </citation>
    <scope>NUCLEOTIDE SEQUENCE</scope>
    <source>
        <strain evidence="3">PNUSAS016316</strain>
        <strain evidence="4">PNUSAS028293</strain>
        <strain evidence="5">PNUSAS104021</strain>
    </source>
</reference>
<accession>A0A5Y8I9A9</accession>
<dbReference type="InterPro" id="IPR007607">
    <property type="entry name" value="BacA/B"/>
</dbReference>
<organism evidence="4">
    <name type="scientific">Salmonella enterica</name>
    <name type="common">Salmonella choleraesuis</name>
    <dbReference type="NCBI Taxonomy" id="28901"/>
    <lineage>
        <taxon>Bacteria</taxon>
        <taxon>Pseudomonadati</taxon>
        <taxon>Pseudomonadota</taxon>
        <taxon>Gammaproteobacteria</taxon>
        <taxon>Enterobacterales</taxon>
        <taxon>Enterobacteriaceae</taxon>
        <taxon>Salmonella</taxon>
    </lineage>
</organism>
<comment type="caution">
    <text evidence="4">The sequence shown here is derived from an EMBL/GenBank/DDBJ whole genome shotgun (WGS) entry which is preliminary data.</text>
</comment>
<dbReference type="AlphaFoldDB" id="A0A5Y8I9A9"/>
<dbReference type="EMBL" id="AAGWTA010000053">
    <property type="protein sequence ID" value="EBS8260007.1"/>
    <property type="molecule type" value="Genomic_DNA"/>
</dbReference>
<dbReference type="EMBL" id="AAKKTY010000029">
    <property type="protein sequence ID" value="ECS8942213.1"/>
    <property type="molecule type" value="Genomic_DNA"/>
</dbReference>
<evidence type="ECO:0000313" key="5">
    <source>
        <dbReference type="EMBL" id="ECZ7112255.1"/>
    </source>
</evidence>
<evidence type="ECO:0000256" key="2">
    <source>
        <dbReference type="SAM" id="MobiDB-lite"/>
    </source>
</evidence>
<comment type="similarity">
    <text evidence="1">Belongs to the bactofilin family.</text>
</comment>
<dbReference type="EMBL" id="AALHOE010000132">
    <property type="protein sequence ID" value="ECZ7112255.1"/>
    <property type="molecule type" value="Genomic_DNA"/>
</dbReference>
<proteinExistence type="inferred from homology"/>
<evidence type="ECO:0000313" key="3">
    <source>
        <dbReference type="EMBL" id="EBS8260007.1"/>
    </source>
</evidence>